<dbReference type="Gene3D" id="1.25.40.10">
    <property type="entry name" value="Tetratricopeptide repeat domain"/>
    <property type="match status" value="1"/>
</dbReference>
<dbReference type="InParanoid" id="C3ZLG6"/>
<dbReference type="EMBL" id="GG666641">
    <property type="protein sequence ID" value="EEN46603.1"/>
    <property type="molecule type" value="Genomic_DNA"/>
</dbReference>
<reference evidence="1" key="1">
    <citation type="journal article" date="2008" name="Nature">
        <title>The amphioxus genome and the evolution of the chordate karyotype.</title>
        <authorList>
            <consortium name="US DOE Joint Genome Institute (JGI-PGF)"/>
            <person name="Putnam N.H."/>
            <person name="Butts T."/>
            <person name="Ferrier D.E.K."/>
            <person name="Furlong R.F."/>
            <person name="Hellsten U."/>
            <person name="Kawashima T."/>
            <person name="Robinson-Rechavi M."/>
            <person name="Shoguchi E."/>
            <person name="Terry A."/>
            <person name="Yu J.-K."/>
            <person name="Benito-Gutierrez E.L."/>
            <person name="Dubchak I."/>
            <person name="Garcia-Fernandez J."/>
            <person name="Gibson-Brown J.J."/>
            <person name="Grigoriev I.V."/>
            <person name="Horton A.C."/>
            <person name="de Jong P.J."/>
            <person name="Jurka J."/>
            <person name="Kapitonov V.V."/>
            <person name="Kohara Y."/>
            <person name="Kuroki Y."/>
            <person name="Lindquist E."/>
            <person name="Lucas S."/>
            <person name="Osoegawa K."/>
            <person name="Pennacchio L.A."/>
            <person name="Salamov A.A."/>
            <person name="Satou Y."/>
            <person name="Sauka-Spengler T."/>
            <person name="Schmutz J."/>
            <person name="Shin-I T."/>
            <person name="Toyoda A."/>
            <person name="Bronner-Fraser M."/>
            <person name="Fujiyama A."/>
            <person name="Holland L.Z."/>
            <person name="Holland P.W.H."/>
            <person name="Satoh N."/>
            <person name="Rokhsar D.S."/>
        </authorList>
    </citation>
    <scope>NUCLEOTIDE SEQUENCE [LARGE SCALE GENOMIC DNA]</scope>
    <source>
        <strain evidence="1">S238N-H82</strain>
        <tissue evidence="1">Testes</tissue>
    </source>
</reference>
<gene>
    <name evidence="1" type="ORF">BRAFLDRAFT_83771</name>
</gene>
<dbReference type="AlphaFoldDB" id="C3ZLG6"/>
<protein>
    <submittedName>
        <fullName evidence="1">Uncharacterized protein</fullName>
    </submittedName>
</protein>
<dbReference type="InterPro" id="IPR011990">
    <property type="entry name" value="TPR-like_helical_dom_sf"/>
</dbReference>
<sequence>MPHLPGNGTRRTDDEDLLVRVVDGSRAVDIYDRPGALQLANDFLSAVPGANVLYRSPGSIVSVYKSQKIVIIVEQLRELGEQGQWRLFNHLAKFWMKMTTDENEKIMILLEVVVAAYFQDRLDLALRKLQKATELYVTTANPSLHLLKILYLKAAVERKAGNYDEAERTIHDAEKMATFLTPGIESAGVFYNRATLIAQQINESEVPDEKLFERARDNFIRAISDYKAERTFCLTSHSKLGKAYVRLSMLLLDIRNKSEDQLRPVASDALRTATNCLQEVEGKMWEGITSRTRCYWYLAKSDLALRRRHIQDAEDHAKTAMEIAKQSPFPSEVSLAQSRLDMLKRDG</sequence>
<organism>
    <name type="scientific">Branchiostoma floridae</name>
    <name type="common">Florida lancelet</name>
    <name type="synonym">Amphioxus</name>
    <dbReference type="NCBI Taxonomy" id="7739"/>
    <lineage>
        <taxon>Eukaryota</taxon>
        <taxon>Metazoa</taxon>
        <taxon>Chordata</taxon>
        <taxon>Cephalochordata</taxon>
        <taxon>Leptocardii</taxon>
        <taxon>Amphioxiformes</taxon>
        <taxon>Branchiostomatidae</taxon>
        <taxon>Branchiostoma</taxon>
    </lineage>
</organism>
<name>C3ZLG6_BRAFL</name>
<proteinExistence type="predicted"/>
<dbReference type="SUPFAM" id="SSF48452">
    <property type="entry name" value="TPR-like"/>
    <property type="match status" value="1"/>
</dbReference>
<evidence type="ECO:0000313" key="1">
    <source>
        <dbReference type="EMBL" id="EEN46603.1"/>
    </source>
</evidence>
<accession>C3ZLG6</accession>